<dbReference type="Pfam" id="PF01476">
    <property type="entry name" value="LysM"/>
    <property type="match status" value="2"/>
</dbReference>
<dbReference type="PROSITE" id="PS51782">
    <property type="entry name" value="LYSM"/>
    <property type="match status" value="1"/>
</dbReference>
<dbReference type="InterPro" id="IPR036779">
    <property type="entry name" value="LysM_dom_sf"/>
</dbReference>
<dbReference type="EMBL" id="JADIND010000054">
    <property type="protein sequence ID" value="MBO8430249.1"/>
    <property type="molecule type" value="Genomic_DNA"/>
</dbReference>
<reference evidence="2" key="2">
    <citation type="journal article" date="2021" name="PeerJ">
        <title>Extensive microbial diversity within the chicken gut microbiome revealed by metagenomics and culture.</title>
        <authorList>
            <person name="Gilroy R."/>
            <person name="Ravi A."/>
            <person name="Getino M."/>
            <person name="Pursley I."/>
            <person name="Horton D.L."/>
            <person name="Alikhan N.F."/>
            <person name="Baker D."/>
            <person name="Gharbi K."/>
            <person name="Hall N."/>
            <person name="Watson M."/>
            <person name="Adriaenssens E.M."/>
            <person name="Foster-Nyarko E."/>
            <person name="Jarju S."/>
            <person name="Secka A."/>
            <person name="Antonio M."/>
            <person name="Oren A."/>
            <person name="Chaudhuri R.R."/>
            <person name="La Ragione R."/>
            <person name="Hildebrand F."/>
            <person name="Pallen M.J."/>
        </authorList>
    </citation>
    <scope>NUCLEOTIDE SEQUENCE</scope>
    <source>
        <strain evidence="2">10192</strain>
    </source>
</reference>
<evidence type="ECO:0000259" key="1">
    <source>
        <dbReference type="PROSITE" id="PS51782"/>
    </source>
</evidence>
<name>A0A9D9GZ90_9BACT</name>
<comment type="caution">
    <text evidence="2">The sequence shown here is derived from an EMBL/GenBank/DDBJ whole genome shotgun (WGS) entry which is preliminary data.</text>
</comment>
<protein>
    <submittedName>
        <fullName evidence="2">LysM peptidoglycan-binding domain-containing protein</fullName>
    </submittedName>
</protein>
<evidence type="ECO:0000313" key="2">
    <source>
        <dbReference type="EMBL" id="MBO8430249.1"/>
    </source>
</evidence>
<gene>
    <name evidence="2" type="ORF">IAC76_02570</name>
</gene>
<accession>A0A9D9GZ90</accession>
<organism evidence="2 3">
    <name type="scientific">Candidatus Scatousia excrementipullorum</name>
    <dbReference type="NCBI Taxonomy" id="2840936"/>
    <lineage>
        <taxon>Bacteria</taxon>
        <taxon>Candidatus Scatousia</taxon>
    </lineage>
</organism>
<feature type="non-terminal residue" evidence="2">
    <location>
        <position position="199"/>
    </location>
</feature>
<dbReference type="Proteomes" id="UP000823632">
    <property type="component" value="Unassembled WGS sequence"/>
</dbReference>
<reference evidence="2" key="1">
    <citation type="submission" date="2020-10" db="EMBL/GenBank/DDBJ databases">
        <authorList>
            <person name="Gilroy R."/>
        </authorList>
    </citation>
    <scope>NUCLEOTIDE SEQUENCE</scope>
    <source>
        <strain evidence="2">10192</strain>
    </source>
</reference>
<dbReference type="InterPro" id="IPR018392">
    <property type="entry name" value="LysM"/>
</dbReference>
<proteinExistence type="predicted"/>
<dbReference type="AlphaFoldDB" id="A0A9D9GZ90"/>
<feature type="domain" description="LysM" evidence="1">
    <location>
        <begin position="31"/>
        <end position="74"/>
    </location>
</feature>
<evidence type="ECO:0000313" key="3">
    <source>
        <dbReference type="Proteomes" id="UP000823632"/>
    </source>
</evidence>
<sequence length="199" mass="21470">MSLSVSGVSNGNKAVSKDETIKKKRELRAKGDYVIDKKTTVSELAKKFGMSVDEFKKQTGIKGSTLKPGQIIKNVPTGQIPSGKGLTALAREYGMTLSEFCALNGIDRNYPPQKGEMFYVKFKAENNSSAKSKSSEVNAGEAGLAVPELDAETRAEVSKIKSPEEIAKALYEEADNKAGAVGKDKFNAIFAKLNKDNIN</sequence>
<dbReference type="Gene3D" id="3.10.350.10">
    <property type="entry name" value="LysM domain"/>
    <property type="match status" value="1"/>
</dbReference>